<dbReference type="PROSITE" id="PS51170">
    <property type="entry name" value="CW"/>
    <property type="match status" value="3"/>
</dbReference>
<keyword evidence="1" id="KW-0677">Repeat</keyword>
<feature type="repeat" description="Cell wall-binding" evidence="2">
    <location>
        <begin position="692"/>
        <end position="711"/>
    </location>
</feature>
<evidence type="ECO:0000256" key="2">
    <source>
        <dbReference type="PROSITE-ProRule" id="PRU00591"/>
    </source>
</evidence>
<name>A0A1I1Q310_9CLOT</name>
<keyword evidence="5" id="KW-1185">Reference proteome</keyword>
<dbReference type="InterPro" id="IPR018337">
    <property type="entry name" value="Cell_wall/Cho-bd_repeat"/>
</dbReference>
<protein>
    <submittedName>
        <fullName evidence="4">Putative cell wall binding repeat-containing protein</fullName>
    </submittedName>
</protein>
<feature type="repeat" description="Cell wall-binding" evidence="2">
    <location>
        <begin position="732"/>
        <end position="751"/>
    </location>
</feature>
<proteinExistence type="predicted"/>
<dbReference type="RefSeq" id="WP_090092821.1">
    <property type="nucleotide sequence ID" value="NZ_FOMG01000023.1"/>
</dbReference>
<dbReference type="Pfam" id="PF19127">
    <property type="entry name" value="Choline_bind_3"/>
    <property type="match status" value="1"/>
</dbReference>
<dbReference type="Gene3D" id="2.10.270.10">
    <property type="entry name" value="Cholin Binding"/>
    <property type="match status" value="1"/>
</dbReference>
<feature type="compositionally biased region" description="Basic and acidic residues" evidence="3">
    <location>
        <begin position="423"/>
        <end position="437"/>
    </location>
</feature>
<feature type="compositionally biased region" description="Acidic residues" evidence="3">
    <location>
        <begin position="134"/>
        <end position="152"/>
    </location>
</feature>
<dbReference type="Pfam" id="PF01473">
    <property type="entry name" value="Choline_bind_1"/>
    <property type="match status" value="2"/>
</dbReference>
<reference evidence="4 5" key="1">
    <citation type="submission" date="2016-10" db="EMBL/GenBank/DDBJ databases">
        <authorList>
            <person name="de Groot N.N."/>
        </authorList>
    </citation>
    <scope>NUCLEOTIDE SEQUENCE [LARGE SCALE GENOMIC DNA]</scope>
    <source>
        <strain evidence="4 5">DSM 12992</strain>
    </source>
</reference>
<gene>
    <name evidence="4" type="ORF">SAMN05421842_12310</name>
</gene>
<sequence>MRKNLKWKMHAKTIGVIFATIFLIQFSGFGSAINNVDSKVYADDKIGTDCTKDEGIGVCLKQSTDSDDSVKLNLGKVENHNNMDTNNNLNNGGNENSDKQNNENKDKDKDNNKDTDKGNNINQNEKNNQNTGNDIDDDNQDPSENPGEDIEDNSLIGAPEINSFAVDKGENYKRLKLGEVKGSGYEYGVNINATEELKVCERSNSNKTMNKWFGITIKTKLNNNKLSYSTTGSNFIDLSQGTDKINYFIRANRTGEPNYEEVARDSTIYLKYSGTSDDSAIKITIHYVPFKGGDKPGDGNNTGNSGTSTNAIKSVSISGIQRVGKTLTAKINYSSKTPSVKPNISYQWLRCSKKDGEYKEISGANECDYKLKSSDEDCYIKVQVDLSGSITETKISDRTGAIDEKISGSGSGSSSGDFDNDFGNDKDDNNDSDKLTDEEMYMNTSYNSKVDKEMFELIKEYSYKSLLLEGSNCKWTFESSDMKNVSKMKAKFDAKIDTNSPNESEITKLTNGTSVINLYFNYNGILPGKAKVQVDVGSEHDGSNRYLYYYNPNTNLLELISSNVNIKKGIVTFTITHCSDYVLSETPIAGGVSNSNFDENSNDVDSDLNDLNNSSNLDNIDNLGNEGSFDNTQDTGTSGIKGQTYSKYNSSNSKWNQLSNGDWQILFNELIVTRWACMDNRWYYMNDLGIMQTGWINSGNNWYCLSESGEMLIGWQHLDGKWYYLKDTGEMAVGWQHIGGNWYYMYSNGCMAYSTGINEYELSESGAMY</sequence>
<dbReference type="Proteomes" id="UP000199263">
    <property type="component" value="Unassembled WGS sequence"/>
</dbReference>
<feature type="region of interest" description="Disordered" evidence="3">
    <location>
        <begin position="76"/>
        <end position="158"/>
    </location>
</feature>
<dbReference type="OrthoDB" id="1907437at2"/>
<dbReference type="EMBL" id="FOMG01000023">
    <property type="protein sequence ID" value="SFD16536.1"/>
    <property type="molecule type" value="Genomic_DNA"/>
</dbReference>
<dbReference type="SUPFAM" id="SSF69360">
    <property type="entry name" value="Cell wall binding repeat"/>
    <property type="match status" value="1"/>
</dbReference>
<dbReference type="Gene3D" id="2.60.40.2700">
    <property type="match status" value="1"/>
</dbReference>
<evidence type="ECO:0000256" key="1">
    <source>
        <dbReference type="ARBA" id="ARBA00022737"/>
    </source>
</evidence>
<evidence type="ECO:0000313" key="5">
    <source>
        <dbReference type="Proteomes" id="UP000199263"/>
    </source>
</evidence>
<organism evidence="4 5">
    <name type="scientific">Clostridium uliginosum</name>
    <dbReference type="NCBI Taxonomy" id="119641"/>
    <lineage>
        <taxon>Bacteria</taxon>
        <taxon>Bacillati</taxon>
        <taxon>Bacillota</taxon>
        <taxon>Clostridia</taxon>
        <taxon>Eubacteriales</taxon>
        <taxon>Clostridiaceae</taxon>
        <taxon>Clostridium</taxon>
    </lineage>
</organism>
<evidence type="ECO:0000256" key="3">
    <source>
        <dbReference type="SAM" id="MobiDB-lite"/>
    </source>
</evidence>
<accession>A0A1I1Q310</accession>
<feature type="compositionally biased region" description="Low complexity" evidence="3">
    <location>
        <begin position="118"/>
        <end position="133"/>
    </location>
</feature>
<feature type="region of interest" description="Disordered" evidence="3">
    <location>
        <begin position="402"/>
        <end position="437"/>
    </location>
</feature>
<feature type="compositionally biased region" description="Low complexity" evidence="3">
    <location>
        <begin position="80"/>
        <end position="95"/>
    </location>
</feature>
<dbReference type="AlphaFoldDB" id="A0A1I1Q310"/>
<evidence type="ECO:0000313" key="4">
    <source>
        <dbReference type="EMBL" id="SFD16536.1"/>
    </source>
</evidence>
<dbReference type="STRING" id="119641.SAMN05421842_12310"/>
<feature type="compositionally biased region" description="Basic and acidic residues" evidence="3">
    <location>
        <begin position="96"/>
        <end position="117"/>
    </location>
</feature>
<feature type="repeat" description="Cell wall-binding" evidence="2">
    <location>
        <begin position="712"/>
        <end position="731"/>
    </location>
</feature>